<name>A0ABR2J4A7_9EUKA</name>
<keyword evidence="3" id="KW-1185">Reference proteome</keyword>
<gene>
    <name evidence="2" type="ORF">M9Y10_007823</name>
</gene>
<accession>A0ABR2J4A7</accession>
<evidence type="ECO:0000256" key="1">
    <source>
        <dbReference type="SAM" id="MobiDB-lite"/>
    </source>
</evidence>
<comment type="caution">
    <text evidence="2">The sequence shown here is derived from an EMBL/GenBank/DDBJ whole genome shotgun (WGS) entry which is preliminary data.</text>
</comment>
<reference evidence="2 3" key="1">
    <citation type="submission" date="2024-04" db="EMBL/GenBank/DDBJ databases">
        <title>Tritrichomonas musculus Genome.</title>
        <authorList>
            <person name="Alves-Ferreira E."/>
            <person name="Grigg M."/>
            <person name="Lorenzi H."/>
            <person name="Galac M."/>
        </authorList>
    </citation>
    <scope>NUCLEOTIDE SEQUENCE [LARGE SCALE GENOMIC DNA]</scope>
    <source>
        <strain evidence="2 3">EAF2021</strain>
    </source>
</reference>
<sequence length="113" mass="12806">MSSNKSNCTCTCSCIRTESVTRNGHTVQKTTKVDSKRNPDGLYTTKTTSTDTIIDPQGHKKSNTTTNTETGKEVDFDSKLNKDFDSDFKRMKAEMEHDMKDFHLKNDEHPALK</sequence>
<proteinExistence type="predicted"/>
<feature type="compositionally biased region" description="Low complexity" evidence="1">
    <location>
        <begin position="44"/>
        <end position="55"/>
    </location>
</feature>
<evidence type="ECO:0000313" key="3">
    <source>
        <dbReference type="Proteomes" id="UP001470230"/>
    </source>
</evidence>
<protein>
    <submittedName>
        <fullName evidence="2">Uncharacterized protein</fullName>
    </submittedName>
</protein>
<dbReference type="EMBL" id="JAPFFF010000013">
    <property type="protein sequence ID" value="KAK8872065.1"/>
    <property type="molecule type" value="Genomic_DNA"/>
</dbReference>
<evidence type="ECO:0000313" key="2">
    <source>
        <dbReference type="EMBL" id="KAK8872065.1"/>
    </source>
</evidence>
<dbReference type="Proteomes" id="UP001470230">
    <property type="component" value="Unassembled WGS sequence"/>
</dbReference>
<organism evidence="2 3">
    <name type="scientific">Tritrichomonas musculus</name>
    <dbReference type="NCBI Taxonomy" id="1915356"/>
    <lineage>
        <taxon>Eukaryota</taxon>
        <taxon>Metamonada</taxon>
        <taxon>Parabasalia</taxon>
        <taxon>Tritrichomonadida</taxon>
        <taxon>Tritrichomonadidae</taxon>
        <taxon>Tritrichomonas</taxon>
    </lineage>
</organism>
<feature type="region of interest" description="Disordered" evidence="1">
    <location>
        <begin position="26"/>
        <end position="72"/>
    </location>
</feature>